<dbReference type="InterPro" id="IPR004772">
    <property type="entry name" value="TrkH"/>
</dbReference>
<sequence length="447" mass="48852">MLKNGFEIKVWTPPRILAIGYAVCILIGTLLLMLPVAHRSGEGLSFLNAFFTATSATCVTGLVVVDTGTFFSTFGQVVIMCLIQIGGLGFMTVATLFALVFRRRISLRERLVLQEAMNQGDMEGIVRLIKKVIYYSFAIELIAACLFTLRLMADFPLGQAMYYGVFHAVSLFNNAGFDLFGHYSSFTRYVSDPAINLISMALIILGGLGFVVLSDLIEYRKKRKLSLHSKAVLWMTSILLVGGFVLVFAFEFTNMRTIGSLSWDGKFWGSLFQSVTTRTAGANTLDLTQLRQATLLLTIILMFIGGSPGSTAGGVKTTTILLIIGAVISMVKGKEDVVLFYFRINKDRIYKALTITVFSLSLVIVATMILTMTEATGFINVLFEATSAFGTVGLSLGLTPNLSTPGKLVICLLMFAGRVGMITLVYALAPKQGKELYRYPEGKIMIG</sequence>
<dbReference type="KEGG" id="pka:PQ456_17830"/>
<organism evidence="11 12">
    <name type="scientific">Paenibacillus kyungheensis</name>
    <dbReference type="NCBI Taxonomy" id="1452732"/>
    <lineage>
        <taxon>Bacteria</taxon>
        <taxon>Bacillati</taxon>
        <taxon>Bacillota</taxon>
        <taxon>Bacilli</taxon>
        <taxon>Bacillales</taxon>
        <taxon>Paenibacillaceae</taxon>
        <taxon>Paenibacillus</taxon>
    </lineage>
</organism>
<dbReference type="InterPro" id="IPR003445">
    <property type="entry name" value="Cat_transpt"/>
</dbReference>
<keyword evidence="6" id="KW-0630">Potassium</keyword>
<feature type="transmembrane region" description="Helical" evidence="10">
    <location>
        <begin position="408"/>
        <end position="429"/>
    </location>
</feature>
<dbReference type="PANTHER" id="PTHR32024">
    <property type="entry name" value="TRK SYSTEM POTASSIUM UPTAKE PROTEIN TRKG-RELATED"/>
    <property type="match status" value="1"/>
</dbReference>
<evidence type="ECO:0000256" key="4">
    <source>
        <dbReference type="ARBA" id="ARBA00022538"/>
    </source>
</evidence>
<proteinExistence type="predicted"/>
<evidence type="ECO:0000256" key="8">
    <source>
        <dbReference type="ARBA" id="ARBA00023065"/>
    </source>
</evidence>
<evidence type="ECO:0000256" key="6">
    <source>
        <dbReference type="ARBA" id="ARBA00022958"/>
    </source>
</evidence>
<evidence type="ECO:0000256" key="5">
    <source>
        <dbReference type="ARBA" id="ARBA00022692"/>
    </source>
</evidence>
<protein>
    <submittedName>
        <fullName evidence="11">TrkH family potassium uptake protein</fullName>
    </submittedName>
</protein>
<keyword evidence="3" id="KW-1003">Cell membrane</keyword>
<reference evidence="11 12" key="1">
    <citation type="submission" date="2023-02" db="EMBL/GenBank/DDBJ databases">
        <title>Genome sequence of Paenibacillus kyungheensis KACC 18744.</title>
        <authorList>
            <person name="Kim S."/>
            <person name="Heo J."/>
            <person name="Kwon S.-W."/>
        </authorList>
    </citation>
    <scope>NUCLEOTIDE SEQUENCE [LARGE SCALE GENOMIC DNA]</scope>
    <source>
        <strain evidence="11 12">KACC 18744</strain>
    </source>
</reference>
<keyword evidence="7 10" id="KW-1133">Transmembrane helix</keyword>
<evidence type="ECO:0000256" key="1">
    <source>
        <dbReference type="ARBA" id="ARBA00004651"/>
    </source>
</evidence>
<dbReference type="AlphaFoldDB" id="A0AAX3M7V2"/>
<feature type="transmembrane region" description="Helical" evidence="10">
    <location>
        <begin position="349"/>
        <end position="371"/>
    </location>
</feature>
<feature type="transmembrane region" description="Helical" evidence="10">
    <location>
        <begin position="77"/>
        <end position="101"/>
    </location>
</feature>
<dbReference type="EMBL" id="CP117416">
    <property type="protein sequence ID" value="WCT58197.1"/>
    <property type="molecule type" value="Genomic_DNA"/>
</dbReference>
<feature type="transmembrane region" description="Helical" evidence="10">
    <location>
        <begin position="46"/>
        <end position="65"/>
    </location>
</feature>
<dbReference type="Pfam" id="PF02386">
    <property type="entry name" value="TrkH"/>
    <property type="match status" value="1"/>
</dbReference>
<feature type="transmembrane region" description="Helical" evidence="10">
    <location>
        <begin position="377"/>
        <end position="396"/>
    </location>
</feature>
<keyword evidence="2" id="KW-0813">Transport</keyword>
<feature type="transmembrane region" description="Helical" evidence="10">
    <location>
        <begin position="231"/>
        <end position="250"/>
    </location>
</feature>
<dbReference type="PANTHER" id="PTHR32024:SF1">
    <property type="entry name" value="KTR SYSTEM POTASSIUM UPTAKE PROTEIN B"/>
    <property type="match status" value="1"/>
</dbReference>
<name>A0AAX3M7V2_9BACL</name>
<feature type="transmembrane region" description="Helical" evidence="10">
    <location>
        <begin position="194"/>
        <end position="219"/>
    </location>
</feature>
<accession>A0AAX3M7V2</accession>
<feature type="transmembrane region" description="Helical" evidence="10">
    <location>
        <begin position="16"/>
        <end position="34"/>
    </location>
</feature>
<feature type="transmembrane region" description="Helical" evidence="10">
    <location>
        <begin position="132"/>
        <end position="153"/>
    </location>
</feature>
<keyword evidence="4" id="KW-0633">Potassium transport</keyword>
<keyword evidence="9 10" id="KW-0472">Membrane</keyword>
<evidence type="ECO:0000256" key="2">
    <source>
        <dbReference type="ARBA" id="ARBA00022448"/>
    </source>
</evidence>
<dbReference type="Proteomes" id="UP001220509">
    <property type="component" value="Chromosome"/>
</dbReference>
<evidence type="ECO:0000256" key="7">
    <source>
        <dbReference type="ARBA" id="ARBA00022989"/>
    </source>
</evidence>
<dbReference type="NCBIfam" id="TIGR00933">
    <property type="entry name" value="2a38"/>
    <property type="match status" value="1"/>
</dbReference>
<evidence type="ECO:0000256" key="9">
    <source>
        <dbReference type="ARBA" id="ARBA00023136"/>
    </source>
</evidence>
<dbReference type="GO" id="GO:0015379">
    <property type="term" value="F:potassium:chloride symporter activity"/>
    <property type="evidence" value="ECO:0007669"/>
    <property type="project" value="InterPro"/>
</dbReference>
<feature type="transmembrane region" description="Helical" evidence="10">
    <location>
        <begin position="295"/>
        <end position="328"/>
    </location>
</feature>
<comment type="subcellular location">
    <subcellularLocation>
        <location evidence="1">Cell membrane</location>
        <topology evidence="1">Multi-pass membrane protein</topology>
    </subcellularLocation>
</comment>
<evidence type="ECO:0000313" key="12">
    <source>
        <dbReference type="Proteomes" id="UP001220509"/>
    </source>
</evidence>
<keyword evidence="12" id="KW-1185">Reference proteome</keyword>
<evidence type="ECO:0000256" key="10">
    <source>
        <dbReference type="SAM" id="Phobius"/>
    </source>
</evidence>
<keyword evidence="5 10" id="KW-0812">Transmembrane</keyword>
<evidence type="ECO:0000256" key="3">
    <source>
        <dbReference type="ARBA" id="ARBA00022475"/>
    </source>
</evidence>
<evidence type="ECO:0000313" key="11">
    <source>
        <dbReference type="EMBL" id="WCT58197.1"/>
    </source>
</evidence>
<dbReference type="GO" id="GO:0005886">
    <property type="term" value="C:plasma membrane"/>
    <property type="evidence" value="ECO:0007669"/>
    <property type="project" value="UniProtKB-SubCell"/>
</dbReference>
<gene>
    <name evidence="11" type="ORF">PQ456_17830</name>
</gene>
<keyword evidence="8" id="KW-0406">Ion transport</keyword>